<keyword evidence="1" id="KW-0808">Transferase</keyword>
<dbReference type="PANTHER" id="PTHR35526">
    <property type="entry name" value="ANTI-SIGMA-F FACTOR RSBW-RELATED"/>
    <property type="match status" value="1"/>
</dbReference>
<dbReference type="InterPro" id="IPR036890">
    <property type="entry name" value="HATPase_C_sf"/>
</dbReference>
<dbReference type="GeneID" id="55656930"/>
<dbReference type="PANTHER" id="PTHR35526:SF3">
    <property type="entry name" value="ANTI-SIGMA-F FACTOR RSBW"/>
    <property type="match status" value="1"/>
</dbReference>
<proteinExistence type="predicted"/>
<feature type="domain" description="Histidine kinase/HSP90-like ATPase" evidence="2">
    <location>
        <begin position="37"/>
        <end position="151"/>
    </location>
</feature>
<sequence length="161" mass="17045">MAIMDGLRSINADRPRPSLAAQPGPTRHRALCATRAVAAAVPELRHFARRTAQQWAIPEESSDALSLVVSELVTNAVLHSGSADVTALIVFDGVAVTVEVTDSGRWLARGANRCVAEDEDADFGRGLDLVRACTSWCMVQPSAAGTRVVARLPVAESGADR</sequence>
<protein>
    <submittedName>
        <fullName evidence="3">ATP-binding protein</fullName>
    </submittedName>
</protein>
<gene>
    <name evidence="3" type="ORF">SLUN_16825</name>
</gene>
<dbReference type="Proteomes" id="UP000244201">
    <property type="component" value="Chromosome"/>
</dbReference>
<keyword evidence="1" id="KW-0723">Serine/threonine-protein kinase</keyword>
<dbReference type="AlphaFoldDB" id="A0A2R4T3A0"/>
<accession>A0A2R4T3A0</accession>
<dbReference type="EMBL" id="CP026304">
    <property type="protein sequence ID" value="AVZ73588.1"/>
    <property type="molecule type" value="Genomic_DNA"/>
</dbReference>
<dbReference type="GO" id="GO:0005524">
    <property type="term" value="F:ATP binding"/>
    <property type="evidence" value="ECO:0007669"/>
    <property type="project" value="UniProtKB-KW"/>
</dbReference>
<evidence type="ECO:0000256" key="1">
    <source>
        <dbReference type="ARBA" id="ARBA00022527"/>
    </source>
</evidence>
<organism evidence="3 4">
    <name type="scientific">Streptomyces lunaelactis</name>
    <dbReference type="NCBI Taxonomy" id="1535768"/>
    <lineage>
        <taxon>Bacteria</taxon>
        <taxon>Bacillati</taxon>
        <taxon>Actinomycetota</taxon>
        <taxon>Actinomycetes</taxon>
        <taxon>Kitasatosporales</taxon>
        <taxon>Streptomycetaceae</taxon>
        <taxon>Streptomyces</taxon>
    </lineage>
</organism>
<dbReference type="InterPro" id="IPR050267">
    <property type="entry name" value="Anti-sigma-factor_SerPK"/>
</dbReference>
<name>A0A2R4T3A0_9ACTN</name>
<keyword evidence="3" id="KW-0067">ATP-binding</keyword>
<dbReference type="InterPro" id="IPR003594">
    <property type="entry name" value="HATPase_dom"/>
</dbReference>
<dbReference type="CDD" id="cd16936">
    <property type="entry name" value="HATPase_RsbW-like"/>
    <property type="match status" value="1"/>
</dbReference>
<dbReference type="RefSeq" id="WP_108149265.1">
    <property type="nucleotide sequence ID" value="NZ_CP026304.1"/>
</dbReference>
<keyword evidence="3" id="KW-0547">Nucleotide-binding</keyword>
<dbReference type="SUPFAM" id="SSF55874">
    <property type="entry name" value="ATPase domain of HSP90 chaperone/DNA topoisomerase II/histidine kinase"/>
    <property type="match status" value="1"/>
</dbReference>
<evidence type="ECO:0000313" key="3">
    <source>
        <dbReference type="EMBL" id="AVZ73588.1"/>
    </source>
</evidence>
<keyword evidence="4" id="KW-1185">Reference proteome</keyword>
<dbReference type="GO" id="GO:0004674">
    <property type="term" value="F:protein serine/threonine kinase activity"/>
    <property type="evidence" value="ECO:0007669"/>
    <property type="project" value="UniProtKB-KW"/>
</dbReference>
<keyword evidence="1" id="KW-0418">Kinase</keyword>
<reference evidence="3 4" key="1">
    <citation type="submission" date="2018-01" db="EMBL/GenBank/DDBJ databases">
        <title>Complete genome sequence of Streptomyces lunaelactis MM109T, a Ferroverdin A producer isolated from cave moonmilk deposits.</title>
        <authorList>
            <person name="Naome A."/>
            <person name="Martinet L."/>
            <person name="Maciejewska M."/>
            <person name="Anderssen S."/>
            <person name="Adam D."/>
            <person name="Tenconi E."/>
            <person name="Deflandre B."/>
            <person name="Arguelles-Arias A."/>
            <person name="Calusinska M."/>
            <person name="Copieters W."/>
            <person name="Karim L."/>
            <person name="Hanikenne M."/>
            <person name="Baurain D."/>
            <person name="van Wezel G."/>
            <person name="Smargiasso N."/>
            <person name="de Pauw E."/>
            <person name="Delfosse P."/>
            <person name="Rigali S."/>
        </authorList>
    </citation>
    <scope>NUCLEOTIDE SEQUENCE [LARGE SCALE GENOMIC DNA]</scope>
    <source>
        <strain evidence="3 4">MM109</strain>
    </source>
</reference>
<evidence type="ECO:0000313" key="4">
    <source>
        <dbReference type="Proteomes" id="UP000244201"/>
    </source>
</evidence>
<dbReference type="OrthoDB" id="3873601at2"/>
<evidence type="ECO:0000259" key="2">
    <source>
        <dbReference type="Pfam" id="PF13581"/>
    </source>
</evidence>
<dbReference type="Gene3D" id="3.30.565.10">
    <property type="entry name" value="Histidine kinase-like ATPase, C-terminal domain"/>
    <property type="match status" value="1"/>
</dbReference>
<dbReference type="KEGG" id="slk:SLUN_16825"/>
<dbReference type="Pfam" id="PF13581">
    <property type="entry name" value="HATPase_c_2"/>
    <property type="match status" value="1"/>
</dbReference>